<evidence type="ECO:0008006" key="4">
    <source>
        <dbReference type="Google" id="ProtNLM"/>
    </source>
</evidence>
<organism evidence="2 3">
    <name type="scientific">Diplodia corticola</name>
    <dbReference type="NCBI Taxonomy" id="236234"/>
    <lineage>
        <taxon>Eukaryota</taxon>
        <taxon>Fungi</taxon>
        <taxon>Dikarya</taxon>
        <taxon>Ascomycota</taxon>
        <taxon>Pezizomycotina</taxon>
        <taxon>Dothideomycetes</taxon>
        <taxon>Dothideomycetes incertae sedis</taxon>
        <taxon>Botryosphaeriales</taxon>
        <taxon>Botryosphaeriaceae</taxon>
        <taxon>Diplodia</taxon>
    </lineage>
</organism>
<dbReference type="Proteomes" id="UP000183809">
    <property type="component" value="Unassembled WGS sequence"/>
</dbReference>
<feature type="region of interest" description="Disordered" evidence="1">
    <location>
        <begin position="112"/>
        <end position="158"/>
    </location>
</feature>
<gene>
    <name evidence="2" type="ORF">BKCO1_1800086</name>
</gene>
<sequence length="520" mass="55824">MRSQSSMHRGNAATRMARIQPQFGAELGFSSAAPKPSVNISGPSLTTAVRSRSRAANPSDTMNSFRGGMQVHAVPESERAFDAAGRQLPWGYEYADSKMRFFWTDTIFDSDEETSGDTHGQRRFVEEKGPFGRSTRRRGLSRSKTTGTPARKEDQNRAANLKAIDEIFTQVKASAPKTVEQPPTAAPQPSQGTSSTPALPATQASVAKEPTEVMLYGFSSETQWAAIEFYERIAEGVVYEDYDRHPPSSRYNISLSITRTAAVRNLSAAALRKKNTYCGGNHWIKVTFDSPEAADRACHCSPHVIHGHAVYAELYRGTGPARDIAIPASHAGFTDGGNVEMSPSNTSSTIRAGGGAGLSPSRSSDTASSATVTGSFPSNLRRRPSARTTQSAPAAAAAATPQTSFSSTATAALNAQTPGAAPADVPPAAPPPLRIRGAKRAVLLPAEQALLPVGNKWQQLLGSLPLIRLFVGGNTEVIGNEVPRKDDGTFDWEIASMYWKVWAWLDYWFGTDFLGLSGDD</sequence>
<reference evidence="2 3" key="1">
    <citation type="submission" date="2016-10" db="EMBL/GenBank/DDBJ databases">
        <title>Proteomics and genomics reveal pathogen-plant mechanisms compatible with a hemibiotrophic lifestyle of Diplodia corticola.</title>
        <authorList>
            <person name="Fernandes I."/>
            <person name="De Jonge R."/>
            <person name="Van De Peer Y."/>
            <person name="Devreese B."/>
            <person name="Alves A."/>
            <person name="Esteves A.C."/>
        </authorList>
    </citation>
    <scope>NUCLEOTIDE SEQUENCE [LARGE SCALE GENOMIC DNA]</scope>
    <source>
        <strain evidence="2 3">CBS 112549</strain>
    </source>
</reference>
<feature type="compositionally biased region" description="Low complexity" evidence="1">
    <location>
        <begin position="386"/>
        <end position="403"/>
    </location>
</feature>
<dbReference type="InterPro" id="IPR012677">
    <property type="entry name" value="Nucleotide-bd_a/b_plait_sf"/>
</dbReference>
<dbReference type="GeneID" id="31012126"/>
<feature type="region of interest" description="Disordered" evidence="1">
    <location>
        <begin position="175"/>
        <end position="203"/>
    </location>
</feature>
<dbReference type="RefSeq" id="XP_020131595.1">
    <property type="nucleotide sequence ID" value="XM_020271867.1"/>
</dbReference>
<comment type="caution">
    <text evidence="2">The sequence shown here is derived from an EMBL/GenBank/DDBJ whole genome shotgun (WGS) entry which is preliminary data.</text>
</comment>
<name>A0A1J9S472_9PEZI</name>
<feature type="compositionally biased region" description="Basic and acidic residues" evidence="1">
    <location>
        <begin position="119"/>
        <end position="130"/>
    </location>
</feature>
<dbReference type="EMBL" id="MNUE01000018">
    <property type="protein sequence ID" value="OJD35335.1"/>
    <property type="molecule type" value="Genomic_DNA"/>
</dbReference>
<dbReference type="OrthoDB" id="8033832at2759"/>
<accession>A0A1J9S472</accession>
<evidence type="ECO:0000313" key="2">
    <source>
        <dbReference type="EMBL" id="OJD35335.1"/>
    </source>
</evidence>
<feature type="compositionally biased region" description="Low complexity" evidence="1">
    <location>
        <begin position="359"/>
        <end position="375"/>
    </location>
</feature>
<proteinExistence type="predicted"/>
<evidence type="ECO:0000256" key="1">
    <source>
        <dbReference type="SAM" id="MobiDB-lite"/>
    </source>
</evidence>
<feature type="region of interest" description="Disordered" evidence="1">
    <location>
        <begin position="333"/>
        <end position="403"/>
    </location>
</feature>
<dbReference type="STRING" id="236234.A0A1J9S472"/>
<dbReference type="Gene3D" id="3.30.70.330">
    <property type="match status" value="1"/>
</dbReference>
<keyword evidence="3" id="KW-1185">Reference proteome</keyword>
<evidence type="ECO:0000313" key="3">
    <source>
        <dbReference type="Proteomes" id="UP000183809"/>
    </source>
</evidence>
<feature type="region of interest" description="Disordered" evidence="1">
    <location>
        <begin position="27"/>
        <end position="66"/>
    </location>
</feature>
<feature type="compositionally biased region" description="Polar residues" evidence="1">
    <location>
        <begin position="38"/>
        <end position="64"/>
    </location>
</feature>
<feature type="compositionally biased region" description="Polar residues" evidence="1">
    <location>
        <begin position="187"/>
        <end position="203"/>
    </location>
</feature>
<protein>
    <recommendedName>
        <fullName evidence="4">Nucleoporin NUP53</fullName>
    </recommendedName>
</protein>
<feature type="compositionally biased region" description="Polar residues" evidence="1">
    <location>
        <begin position="341"/>
        <end position="350"/>
    </location>
</feature>
<dbReference type="AlphaFoldDB" id="A0A1J9S472"/>